<dbReference type="InterPro" id="IPR003598">
    <property type="entry name" value="Ig_sub2"/>
</dbReference>
<evidence type="ECO:0000256" key="17">
    <source>
        <dbReference type="ARBA" id="ARBA00056611"/>
    </source>
</evidence>
<protein>
    <recommendedName>
        <fullName evidence="19">Interleukin-6 receptor subunit alpha</fullName>
    </recommendedName>
    <alternativeName>
        <fullName evidence="20">IL-6R 1</fullName>
    </alternativeName>
</protein>
<dbReference type="PROSITE" id="PS50853">
    <property type="entry name" value="FN3"/>
    <property type="match status" value="1"/>
</dbReference>
<dbReference type="SMART" id="SM00060">
    <property type="entry name" value="FN3"/>
    <property type="match status" value="1"/>
</dbReference>
<dbReference type="InterPro" id="IPR003961">
    <property type="entry name" value="FN3_dom"/>
</dbReference>
<evidence type="ECO:0000256" key="22">
    <source>
        <dbReference type="SAM" id="SignalP"/>
    </source>
</evidence>
<evidence type="ECO:0000313" key="25">
    <source>
        <dbReference type="Ensembl" id="ENSUAMP00000018032.1"/>
    </source>
</evidence>
<keyword evidence="12" id="KW-0675">Receptor</keyword>
<dbReference type="AlphaFoldDB" id="A0A452RGP0"/>
<evidence type="ECO:0000313" key="26">
    <source>
        <dbReference type="Proteomes" id="UP000291022"/>
    </source>
</evidence>
<dbReference type="SUPFAM" id="SSF49265">
    <property type="entry name" value="Fibronectin type III"/>
    <property type="match status" value="2"/>
</dbReference>
<evidence type="ECO:0000256" key="18">
    <source>
        <dbReference type="ARBA" id="ARBA00063329"/>
    </source>
</evidence>
<reference evidence="26" key="1">
    <citation type="submission" date="2016-06" db="EMBL/GenBank/DDBJ databases">
        <title>De novo assembly and RNA-Seq shows season-dependent expression and editing in black bear kidneys.</title>
        <authorList>
            <person name="Korstanje R."/>
            <person name="Srivastava A."/>
            <person name="Sarsani V.K."/>
            <person name="Sheehan S.M."/>
            <person name="Seger R.L."/>
            <person name="Barter M.E."/>
            <person name="Lindqvist C."/>
            <person name="Brody L.C."/>
            <person name="Mullikin J.C."/>
        </authorList>
    </citation>
    <scope>NUCLEOTIDE SEQUENCE [LARGE SCALE GENOMIC DNA]</scope>
</reference>
<evidence type="ECO:0000256" key="5">
    <source>
        <dbReference type="ARBA" id="ARBA00022525"/>
    </source>
</evidence>
<dbReference type="GO" id="GO:0031018">
    <property type="term" value="P:endocrine pancreas development"/>
    <property type="evidence" value="ECO:0007669"/>
    <property type="project" value="Ensembl"/>
</dbReference>
<keyword evidence="26" id="KW-1185">Reference proteome</keyword>
<dbReference type="GeneTree" id="ENSGT00940000161919"/>
<dbReference type="GO" id="GO:0004921">
    <property type="term" value="F:interleukin-11 receptor activity"/>
    <property type="evidence" value="ECO:0007669"/>
    <property type="project" value="TreeGrafter"/>
</dbReference>
<keyword evidence="6" id="KW-0812">Transmembrane</keyword>
<dbReference type="Gene3D" id="2.60.40.10">
    <property type="entry name" value="Immunoglobulins"/>
    <property type="match status" value="3"/>
</dbReference>
<evidence type="ECO:0000256" key="15">
    <source>
        <dbReference type="ARBA" id="ARBA00054367"/>
    </source>
</evidence>
<dbReference type="GO" id="GO:0019899">
    <property type="term" value="F:enzyme binding"/>
    <property type="evidence" value="ECO:0007669"/>
    <property type="project" value="Ensembl"/>
</dbReference>
<reference evidence="25" key="3">
    <citation type="submission" date="2025-09" db="UniProtKB">
        <authorList>
            <consortium name="Ensembl"/>
        </authorList>
    </citation>
    <scope>IDENTIFICATION</scope>
</reference>
<dbReference type="GO" id="GO:0070110">
    <property type="term" value="C:ciliary neurotrophic factor receptor complex"/>
    <property type="evidence" value="ECO:0007669"/>
    <property type="project" value="Ensembl"/>
</dbReference>
<evidence type="ECO:0000256" key="10">
    <source>
        <dbReference type="ARBA" id="ARBA00023136"/>
    </source>
</evidence>
<dbReference type="PANTHER" id="PTHR23036">
    <property type="entry name" value="CYTOKINE RECEPTOR"/>
    <property type="match status" value="1"/>
</dbReference>
<evidence type="ECO:0000256" key="14">
    <source>
        <dbReference type="ARBA" id="ARBA00023319"/>
    </source>
</evidence>
<keyword evidence="9" id="KW-1133">Transmembrane helix</keyword>
<dbReference type="InterPro" id="IPR003599">
    <property type="entry name" value="Ig_sub"/>
</dbReference>
<dbReference type="InterPro" id="IPR003530">
    <property type="entry name" value="Hematopoietin_rcpt_L_F3_CS"/>
</dbReference>
<accession>A0A452RGP0</accession>
<evidence type="ECO:0000256" key="4">
    <source>
        <dbReference type="ARBA" id="ARBA00022475"/>
    </source>
</evidence>
<evidence type="ECO:0000256" key="19">
    <source>
        <dbReference type="ARBA" id="ARBA00069030"/>
    </source>
</evidence>
<evidence type="ECO:0000256" key="13">
    <source>
        <dbReference type="ARBA" id="ARBA00023180"/>
    </source>
</evidence>
<feature type="compositionally biased region" description="Polar residues" evidence="21">
    <location>
        <begin position="307"/>
        <end position="317"/>
    </location>
</feature>
<dbReference type="PANTHER" id="PTHR23036:SF98">
    <property type="entry name" value="INTERLEUKIN-6 RECEPTOR SUBUNIT ALPHA"/>
    <property type="match status" value="1"/>
</dbReference>
<evidence type="ECO:0000256" key="3">
    <source>
        <dbReference type="ARBA" id="ARBA00010890"/>
    </source>
</evidence>
<evidence type="ECO:0000256" key="9">
    <source>
        <dbReference type="ARBA" id="ARBA00022989"/>
    </source>
</evidence>
<sequence length="496" mass="53754">MLALRCALLTALLAAPGAALAPGGCPAPEVVSDAVTSLPGASVTLLCPGGEPGDAVHWLLGNRAAGPHQGSWAAVGRKLLLRSVQLSDSGNYSCYQDGRLLGTVRLLVDAPPEEPQLSCFRKSPLSKVACEWSPRHPPSPTTRATLLVRKFRSVPLGDSQEPCPYAQGSRKFSCRLAVPEGDNSLYVVSLCVSNSAGSRSSSPQTFEGYGILQPDPPANITVTAVDGNPRWLSVTWQDPPSWNSYFYRLQFELRYRAERSKTFTTWMVQELRHRCIIYDAWRGMRHVVQLRAREEFGHGSWSAWSQEATGTPWTESRSPPAESEVSPSTQVSACSPKGSGQWLLGMGIGGQHHTVQIPALALTGNAAVGVTVISKPLLVGLRAVPLSQICCGRHGVWSSADLTLCLVAAVSPPNSWTPLTALLVTQIRFIRALPLWAPGVIIFWKEDYPRSCLTDLWVIRFPTQLHVLPWFSVPKDPLSWEAPCSSPVCDAGLSGH</sequence>
<gene>
    <name evidence="25" type="primary">IL6R</name>
</gene>
<evidence type="ECO:0000256" key="7">
    <source>
        <dbReference type="ARBA" id="ARBA00022729"/>
    </source>
</evidence>
<keyword evidence="10" id="KW-0472">Membrane</keyword>
<dbReference type="Ensembl" id="ENSUAMT00000020187.1">
    <property type="protein sequence ID" value="ENSUAMP00000018032.1"/>
    <property type="gene ID" value="ENSUAMG00000014318.1"/>
</dbReference>
<evidence type="ECO:0000256" key="8">
    <source>
        <dbReference type="ARBA" id="ARBA00022737"/>
    </source>
</evidence>
<evidence type="ECO:0000256" key="11">
    <source>
        <dbReference type="ARBA" id="ARBA00023157"/>
    </source>
</evidence>
<dbReference type="GO" id="GO:0010573">
    <property type="term" value="P:vascular endothelial growth factor production"/>
    <property type="evidence" value="ECO:0007669"/>
    <property type="project" value="Ensembl"/>
</dbReference>
<dbReference type="CDD" id="cd00063">
    <property type="entry name" value="FN3"/>
    <property type="match status" value="1"/>
</dbReference>
<dbReference type="InterPro" id="IPR013783">
    <property type="entry name" value="Ig-like_fold"/>
</dbReference>
<dbReference type="PROSITE" id="PS01354">
    <property type="entry name" value="HEMATOPO_REC_L_F3"/>
    <property type="match status" value="1"/>
</dbReference>
<comment type="function">
    <text evidence="16">Soluble form of IL6 receptor (sIL6R) that acts as an agonist of IL6 activity. The IL6:sIL6R complex (hyper-IL6) binds to IL6ST/gp130 on cell surfaces and induces signaling also on cells that do not express membrane-bound IL6R in a process called IL6 'trans-signaling'. sIL6R is causative for the pro-inflammatory properties of IL6 and an important player in the development of chronic inflammatory diseases. In complex with IL6, is required for induction of VEGF production. Plays a protective role during liver injury, being required for maintenance of tissue regeneration. 'Trans-signaling' in central nervous system regulates energy and glucose homeostasis.</text>
</comment>
<feature type="domain" description="Fibronectin type-III" evidence="24">
    <location>
        <begin position="216"/>
        <end position="314"/>
    </location>
</feature>
<dbReference type="STRING" id="9643.ENSUAMP00000018032"/>
<evidence type="ECO:0000256" key="2">
    <source>
        <dbReference type="ARBA" id="ARBA00004613"/>
    </source>
</evidence>
<comment type="function">
    <text evidence="17">Signaling via the membrane-bound IL6R is mostly regenerative and anti-inflammatory. Drives naive CD4(+) T cells to the Th17 lineage, through 'cluster signaling' by dendritic cells.</text>
</comment>
<dbReference type="SMART" id="SM00408">
    <property type="entry name" value="IGc2"/>
    <property type="match status" value="1"/>
</dbReference>
<keyword evidence="4" id="KW-1003">Cell membrane</keyword>
<dbReference type="GO" id="GO:0042803">
    <property type="term" value="F:protein homodimerization activity"/>
    <property type="evidence" value="ECO:0007669"/>
    <property type="project" value="Ensembl"/>
</dbReference>
<dbReference type="GO" id="GO:0004915">
    <property type="term" value="F:interleukin-6 receptor activity"/>
    <property type="evidence" value="ECO:0007669"/>
    <property type="project" value="Ensembl"/>
</dbReference>
<dbReference type="GO" id="GO:0019970">
    <property type="term" value="F:interleukin-11 binding"/>
    <property type="evidence" value="ECO:0007669"/>
    <property type="project" value="TreeGrafter"/>
</dbReference>
<organism evidence="25 26">
    <name type="scientific">Ursus americanus</name>
    <name type="common">American black bear</name>
    <name type="synonym">Euarctos americanus</name>
    <dbReference type="NCBI Taxonomy" id="9643"/>
    <lineage>
        <taxon>Eukaryota</taxon>
        <taxon>Metazoa</taxon>
        <taxon>Chordata</taxon>
        <taxon>Craniata</taxon>
        <taxon>Vertebrata</taxon>
        <taxon>Euteleostomi</taxon>
        <taxon>Mammalia</taxon>
        <taxon>Eutheria</taxon>
        <taxon>Laurasiatheria</taxon>
        <taxon>Carnivora</taxon>
        <taxon>Caniformia</taxon>
        <taxon>Ursidae</taxon>
        <taxon>Ursus</taxon>
    </lineage>
</organism>
<evidence type="ECO:0000256" key="1">
    <source>
        <dbReference type="ARBA" id="ARBA00004251"/>
    </source>
</evidence>
<dbReference type="InterPro" id="IPR050379">
    <property type="entry name" value="Type-I_Cytokine_Rcpt"/>
</dbReference>
<evidence type="ECO:0000259" key="24">
    <source>
        <dbReference type="PROSITE" id="PS50853"/>
    </source>
</evidence>
<keyword evidence="5" id="KW-0964">Secreted</keyword>
<dbReference type="GO" id="GO:0097696">
    <property type="term" value="P:cell surface receptor signaling pathway via STAT"/>
    <property type="evidence" value="ECO:0007669"/>
    <property type="project" value="Ensembl"/>
</dbReference>
<comment type="similarity">
    <text evidence="3">Belongs to the type I cytokine receptor family. Type 3 subfamily.</text>
</comment>
<comment type="subcellular location">
    <subcellularLocation>
        <location evidence="1">Cell membrane</location>
        <topology evidence="1">Single-pass type I membrane protein</topology>
    </subcellularLocation>
    <subcellularLocation>
        <location evidence="2">Secreted</location>
    </subcellularLocation>
</comment>
<feature type="chain" id="PRO_5019145819" description="Interleukin-6 receptor subunit alpha" evidence="22">
    <location>
        <begin position="20"/>
        <end position="496"/>
    </location>
</feature>
<keyword evidence="8" id="KW-0677">Repeat</keyword>
<dbReference type="Pfam" id="PF09240">
    <property type="entry name" value="IL6Ra-bind"/>
    <property type="match status" value="1"/>
</dbReference>
<feature type="domain" description="Ig-like" evidence="23">
    <location>
        <begin position="28"/>
        <end position="94"/>
    </location>
</feature>
<dbReference type="FunFam" id="2.60.40.10:FF:000886">
    <property type="entry name" value="Interleukin-6 receptor subunit alpha"/>
    <property type="match status" value="1"/>
</dbReference>
<evidence type="ECO:0000256" key="6">
    <source>
        <dbReference type="ARBA" id="ARBA00022692"/>
    </source>
</evidence>
<dbReference type="GO" id="GO:0032722">
    <property type="term" value="P:positive regulation of chemokine production"/>
    <property type="evidence" value="ECO:0007669"/>
    <property type="project" value="Ensembl"/>
</dbReference>
<dbReference type="InterPro" id="IPR007110">
    <property type="entry name" value="Ig-like_dom"/>
</dbReference>
<proteinExistence type="inferred from homology"/>
<keyword evidence="13" id="KW-0325">Glycoprotein</keyword>
<dbReference type="GO" id="GO:0009897">
    <property type="term" value="C:external side of plasma membrane"/>
    <property type="evidence" value="ECO:0007669"/>
    <property type="project" value="TreeGrafter"/>
</dbReference>
<reference evidence="25" key="2">
    <citation type="submission" date="2025-08" db="UniProtKB">
        <authorList>
            <consortium name="Ensembl"/>
        </authorList>
    </citation>
    <scope>IDENTIFICATION</scope>
</reference>
<evidence type="ECO:0000256" key="16">
    <source>
        <dbReference type="ARBA" id="ARBA00055733"/>
    </source>
</evidence>
<dbReference type="InterPro" id="IPR036179">
    <property type="entry name" value="Ig-like_dom_sf"/>
</dbReference>
<dbReference type="SUPFAM" id="SSF48726">
    <property type="entry name" value="Immunoglobulin"/>
    <property type="match status" value="1"/>
</dbReference>
<dbReference type="InterPro" id="IPR036116">
    <property type="entry name" value="FN3_sf"/>
</dbReference>
<feature type="signal peptide" evidence="22">
    <location>
        <begin position="1"/>
        <end position="19"/>
    </location>
</feature>
<dbReference type="GO" id="GO:0032755">
    <property type="term" value="P:positive regulation of interleukin-6 production"/>
    <property type="evidence" value="ECO:0007669"/>
    <property type="project" value="Ensembl"/>
</dbReference>
<dbReference type="GO" id="GO:0016324">
    <property type="term" value="C:apical plasma membrane"/>
    <property type="evidence" value="ECO:0007669"/>
    <property type="project" value="Ensembl"/>
</dbReference>
<dbReference type="OMA" id="EMECYLR"/>
<dbReference type="GO" id="GO:0072126">
    <property type="term" value="P:positive regulation of glomerular mesangial cell proliferation"/>
    <property type="evidence" value="ECO:0007669"/>
    <property type="project" value="Ensembl"/>
</dbReference>
<feature type="region of interest" description="Disordered" evidence="21">
    <location>
        <begin position="307"/>
        <end position="336"/>
    </location>
</feature>
<dbReference type="FunFam" id="2.60.40.10:FF:000136">
    <property type="entry name" value="Ciliary neurotrophic factor receptor alpha"/>
    <property type="match status" value="1"/>
</dbReference>
<dbReference type="PROSITE" id="PS50835">
    <property type="entry name" value="IG_LIKE"/>
    <property type="match status" value="1"/>
</dbReference>
<keyword evidence="11" id="KW-1015">Disulfide bond</keyword>
<evidence type="ECO:0000256" key="12">
    <source>
        <dbReference type="ARBA" id="ARBA00023170"/>
    </source>
</evidence>
<dbReference type="InterPro" id="IPR015321">
    <property type="entry name" value="TypeI_recpt_CBD"/>
</dbReference>
<dbReference type="GO" id="GO:0019981">
    <property type="term" value="F:interleukin-6 binding"/>
    <property type="evidence" value="ECO:0007669"/>
    <property type="project" value="Ensembl"/>
</dbReference>
<dbReference type="GO" id="GO:0005896">
    <property type="term" value="C:interleukin-6 receptor complex"/>
    <property type="evidence" value="ECO:0007669"/>
    <property type="project" value="Ensembl"/>
</dbReference>
<dbReference type="GO" id="GO:0005576">
    <property type="term" value="C:extracellular region"/>
    <property type="evidence" value="ECO:0007669"/>
    <property type="project" value="UniProtKB-SubCell"/>
</dbReference>
<evidence type="ECO:0000259" key="23">
    <source>
        <dbReference type="PROSITE" id="PS50835"/>
    </source>
</evidence>
<dbReference type="Proteomes" id="UP000291022">
    <property type="component" value="Unassembled WGS sequence"/>
</dbReference>
<comment type="function">
    <text evidence="15">Part of the receptor for interleukin 6. Binds to IL6 with low affinity, but does not transduce a signal. Signal activation necessitate an association with IL6ST. Activation leads to the regulation of the immune response, acute-phase reactions and hematopoiesis. The interaction with membrane-bound IL6R and IL6ST stimulates 'classic signaling', the restricted expression of the IL6R limits classic IL6 signaling to only a few tissues such as the liver and some cells of the immune system. Whereas the binding of IL6 and soluble IL6R to IL6ST stimulates 'trans-signaling'. Alternatively, 'cluster signaling' occurs when membrane-bound IL6:IL6R complexes on transmitter cells activate IL6ST receptors on neighboring receiver cells.</text>
</comment>
<dbReference type="GO" id="GO:0005138">
    <property type="term" value="F:interleukin-6 receptor binding"/>
    <property type="evidence" value="ECO:0007669"/>
    <property type="project" value="Ensembl"/>
</dbReference>
<dbReference type="GO" id="GO:0070119">
    <property type="term" value="F:ciliary neurotrophic factor binding"/>
    <property type="evidence" value="ECO:0007669"/>
    <property type="project" value="Ensembl"/>
</dbReference>
<comment type="subunit">
    <text evidence="18">Component of a hexamer of two molecules each of IL6, IL6R and IL6ST; first binds to IL6 to associate with the signaling subunit IL6ST. Interacts (via N-terminal ectodomain) with SORL1; this interaction may affect IL6-binding to IL6R, hence decrease IL6 'classic-signaling'.</text>
</comment>
<keyword evidence="7 22" id="KW-0732">Signal</keyword>
<evidence type="ECO:0000256" key="21">
    <source>
        <dbReference type="SAM" id="MobiDB-lite"/>
    </source>
</evidence>
<dbReference type="GO" id="GO:0048661">
    <property type="term" value="P:positive regulation of smooth muscle cell proliferation"/>
    <property type="evidence" value="ECO:0007669"/>
    <property type="project" value="Ensembl"/>
</dbReference>
<evidence type="ECO:0000256" key="20">
    <source>
        <dbReference type="ARBA" id="ARBA00083179"/>
    </source>
</evidence>
<dbReference type="SMART" id="SM00409">
    <property type="entry name" value="IG"/>
    <property type="match status" value="1"/>
</dbReference>
<name>A0A452RGP0_URSAM</name>
<keyword evidence="14" id="KW-0393">Immunoglobulin domain</keyword>
<dbReference type="GO" id="GO:0004897">
    <property type="term" value="F:ciliary neurotrophic factor receptor activity"/>
    <property type="evidence" value="ECO:0007669"/>
    <property type="project" value="Ensembl"/>
</dbReference>